<keyword evidence="5 8" id="KW-0863">Zinc-finger</keyword>
<evidence type="ECO:0000256" key="3">
    <source>
        <dbReference type="ARBA" id="ARBA00022679"/>
    </source>
</evidence>
<evidence type="ECO:0000259" key="9">
    <source>
        <dbReference type="PROSITE" id="PS50089"/>
    </source>
</evidence>
<comment type="catalytic activity">
    <reaction evidence="1">
        <text>S-ubiquitinyl-[E2 ubiquitin-conjugating enzyme]-L-cysteine + [acceptor protein]-L-lysine = [E2 ubiquitin-conjugating enzyme]-L-cysteine + N(6)-ubiquitinyl-[acceptor protein]-L-lysine.</text>
        <dbReference type="EC" id="2.3.2.27"/>
    </reaction>
</comment>
<evidence type="ECO:0000313" key="10">
    <source>
        <dbReference type="EMBL" id="MBW80900.1"/>
    </source>
</evidence>
<accession>A0A2P2II45</accession>
<dbReference type="GO" id="GO:0008270">
    <property type="term" value="F:zinc ion binding"/>
    <property type="evidence" value="ECO:0007669"/>
    <property type="project" value="UniProtKB-KW"/>
</dbReference>
<dbReference type="EMBL" id="GGEC01000418">
    <property type="protein sequence ID" value="MBW80901.1"/>
    <property type="molecule type" value="Transcribed_RNA"/>
</dbReference>
<dbReference type="PANTHER" id="PTHR22937:SF136">
    <property type="entry name" value="RING-TYPE E3 UBIQUITIN TRANSFERASE"/>
    <property type="match status" value="1"/>
</dbReference>
<name>A0A2P2II45_RHIMU</name>
<keyword evidence="4" id="KW-0479">Metal-binding</keyword>
<keyword evidence="3" id="KW-0808">Transferase</keyword>
<evidence type="ECO:0000256" key="5">
    <source>
        <dbReference type="ARBA" id="ARBA00022771"/>
    </source>
</evidence>
<proteinExistence type="predicted"/>
<dbReference type="EMBL" id="GGEC01000417">
    <property type="protein sequence ID" value="MBW80900.1"/>
    <property type="molecule type" value="Transcribed_RNA"/>
</dbReference>
<dbReference type="PANTHER" id="PTHR22937">
    <property type="entry name" value="E3 UBIQUITIN-PROTEIN LIGASE RNF165"/>
    <property type="match status" value="1"/>
</dbReference>
<dbReference type="Gene3D" id="3.30.40.10">
    <property type="entry name" value="Zinc/RING finger domain, C3HC4 (zinc finger)"/>
    <property type="match status" value="1"/>
</dbReference>
<reference evidence="10" key="1">
    <citation type="submission" date="2018-02" db="EMBL/GenBank/DDBJ databases">
        <title>Rhizophora mucronata_Transcriptome.</title>
        <authorList>
            <person name="Meera S.P."/>
            <person name="Sreeshan A."/>
            <person name="Augustine A."/>
        </authorList>
    </citation>
    <scope>NUCLEOTIDE SEQUENCE</scope>
    <source>
        <tissue evidence="10">Leaf</tissue>
    </source>
</reference>
<dbReference type="SUPFAM" id="SSF57850">
    <property type="entry name" value="RING/U-box"/>
    <property type="match status" value="1"/>
</dbReference>
<organism evidence="10">
    <name type="scientific">Rhizophora mucronata</name>
    <name type="common">Asiatic mangrove</name>
    <dbReference type="NCBI Taxonomy" id="61149"/>
    <lineage>
        <taxon>Eukaryota</taxon>
        <taxon>Viridiplantae</taxon>
        <taxon>Streptophyta</taxon>
        <taxon>Embryophyta</taxon>
        <taxon>Tracheophyta</taxon>
        <taxon>Spermatophyta</taxon>
        <taxon>Magnoliopsida</taxon>
        <taxon>eudicotyledons</taxon>
        <taxon>Gunneridae</taxon>
        <taxon>Pentapetalae</taxon>
        <taxon>rosids</taxon>
        <taxon>fabids</taxon>
        <taxon>Malpighiales</taxon>
        <taxon>Rhizophoraceae</taxon>
        <taxon>Rhizophora</taxon>
    </lineage>
</organism>
<protein>
    <recommendedName>
        <fullName evidence="2">RING-type E3 ubiquitin transferase</fullName>
        <ecNumber evidence="2">2.3.2.27</ecNumber>
    </recommendedName>
</protein>
<dbReference type="GO" id="GO:0061630">
    <property type="term" value="F:ubiquitin protein ligase activity"/>
    <property type="evidence" value="ECO:0007669"/>
    <property type="project" value="UniProtKB-EC"/>
</dbReference>
<dbReference type="InterPro" id="IPR013083">
    <property type="entry name" value="Znf_RING/FYVE/PHD"/>
</dbReference>
<dbReference type="AlphaFoldDB" id="A0A2P2II45"/>
<evidence type="ECO:0000256" key="2">
    <source>
        <dbReference type="ARBA" id="ARBA00012483"/>
    </source>
</evidence>
<feature type="domain" description="RING-type" evidence="9">
    <location>
        <begin position="64"/>
        <end position="105"/>
    </location>
</feature>
<dbReference type="SMART" id="SM00184">
    <property type="entry name" value="RING"/>
    <property type="match status" value="1"/>
</dbReference>
<sequence>MRLDIDNMSYEELLALEERMGTVSTALTEEALSECLKISTYCSAPLEDAITSNGKERDKDDVKCSICQEVYADGEEVGRLHCQHMYHVVCVHQWLRLKNWCPICKASAAHS</sequence>
<keyword evidence="6" id="KW-0833">Ubl conjugation pathway</keyword>
<evidence type="ECO:0000256" key="7">
    <source>
        <dbReference type="ARBA" id="ARBA00022833"/>
    </source>
</evidence>
<dbReference type="InterPro" id="IPR045191">
    <property type="entry name" value="MBR1/2-like"/>
</dbReference>
<keyword evidence="7" id="KW-0862">Zinc</keyword>
<dbReference type="InterPro" id="IPR001841">
    <property type="entry name" value="Znf_RING"/>
</dbReference>
<dbReference type="EC" id="2.3.2.27" evidence="2"/>
<dbReference type="PROSITE" id="PS50089">
    <property type="entry name" value="ZF_RING_2"/>
    <property type="match status" value="1"/>
</dbReference>
<dbReference type="FunFam" id="3.30.40.10:FF:000504">
    <property type="entry name" value="E3 ubiquitin-protein ligase arkadia"/>
    <property type="match status" value="1"/>
</dbReference>
<evidence type="ECO:0000256" key="6">
    <source>
        <dbReference type="ARBA" id="ARBA00022786"/>
    </source>
</evidence>
<evidence type="ECO:0000256" key="1">
    <source>
        <dbReference type="ARBA" id="ARBA00000900"/>
    </source>
</evidence>
<dbReference type="Pfam" id="PF13639">
    <property type="entry name" value="zf-RING_2"/>
    <property type="match status" value="1"/>
</dbReference>
<evidence type="ECO:0000256" key="8">
    <source>
        <dbReference type="PROSITE-ProRule" id="PRU00175"/>
    </source>
</evidence>
<evidence type="ECO:0000256" key="4">
    <source>
        <dbReference type="ARBA" id="ARBA00022723"/>
    </source>
</evidence>